<organism evidence="2 3">
    <name type="scientific">Salmonella enteritidis</name>
    <dbReference type="NCBI Taxonomy" id="149539"/>
    <lineage>
        <taxon>Bacteria</taxon>
        <taxon>Pseudomonadati</taxon>
        <taxon>Pseudomonadota</taxon>
        <taxon>Gammaproteobacteria</taxon>
        <taxon>Enterobacterales</taxon>
        <taxon>Enterobacteriaceae</taxon>
        <taxon>Salmonella</taxon>
    </lineage>
</organism>
<evidence type="ECO:0000313" key="1">
    <source>
        <dbReference type="EMBL" id="EDG5488948.1"/>
    </source>
</evidence>
<dbReference type="Proteomes" id="UP000268418">
    <property type="component" value="Unassembled WGS sequence"/>
</dbReference>
<reference evidence="2 3" key="1">
    <citation type="submission" date="2018-06" db="EMBL/GenBank/DDBJ databases">
        <authorList>
            <consortium name="GenomeTrakr network: Whole genome sequencing for foodborne pathogen traceback"/>
        </authorList>
    </citation>
    <scope>NUCLEOTIDE SEQUENCE [LARGE SCALE GENOMIC DNA]</scope>
    <source>
        <strain evidence="2 3">15MN00229</strain>
    </source>
</reference>
<dbReference type="AlphaFoldDB" id="A0A5E8MLL4"/>
<dbReference type="EMBL" id="RSSM01000017">
    <property type="protein sequence ID" value="MIS10409.1"/>
    <property type="molecule type" value="Genomic_DNA"/>
</dbReference>
<proteinExistence type="predicted"/>
<sequence>MHKNKDKFVTDWFYVPCASQKKLQRTGFLGLGDPKIVKDYVNNVPDLDDYAAKLAESYNKLDSAGYEVINIVPINIGSSDQCFQENKNYVGDVGYSITRGAVVVGKLKSEGNDK</sequence>
<evidence type="ECO:0000313" key="3">
    <source>
        <dbReference type="Proteomes" id="UP000268418"/>
    </source>
</evidence>
<protein>
    <submittedName>
        <fullName evidence="2">Uncharacterized protein</fullName>
    </submittedName>
</protein>
<name>A0A5E8MLL4_SALEN</name>
<gene>
    <name evidence="2" type="ORF">ACT96_23850</name>
    <name evidence="1" type="ORF">B6396_22265</name>
</gene>
<comment type="caution">
    <text evidence="2">The sequence shown here is derived from an EMBL/GenBank/DDBJ whole genome shotgun (WGS) entry which is preliminary data.</text>
</comment>
<evidence type="ECO:0000313" key="2">
    <source>
        <dbReference type="EMBL" id="MIS10409.1"/>
    </source>
</evidence>
<reference evidence="1" key="2">
    <citation type="submission" date="2018-07" db="EMBL/GenBank/DDBJ databases">
        <authorList>
            <consortium name="PulseNet: The National Subtyping Network for Foodborne Disease Surveillance"/>
            <person name="Tarr C.L."/>
            <person name="Trees E."/>
            <person name="Katz L.S."/>
            <person name="Carleton-Romer H.A."/>
            <person name="Stroika S."/>
            <person name="Kucerova Z."/>
            <person name="Roache K.F."/>
            <person name="Sabol A.L."/>
            <person name="Besser J."/>
            <person name="Gerner-Smidt P."/>
        </authorList>
    </citation>
    <scope>NUCLEOTIDE SEQUENCE</scope>
    <source>
        <strain evidence="1">PNUSAS010695</strain>
    </source>
</reference>
<dbReference type="EMBL" id="AAMENP010000014">
    <property type="protein sequence ID" value="EDG5488948.1"/>
    <property type="molecule type" value="Genomic_DNA"/>
</dbReference>
<accession>A0A5E8MLL4</accession>